<dbReference type="KEGG" id="goe:108863643"/>
<protein>
    <submittedName>
        <fullName evidence="2">Uncharacterized protein LOC108863643</fullName>
    </submittedName>
</protein>
<dbReference type="RefSeq" id="XP_018494597.1">
    <property type="nucleotide sequence ID" value="XM_018639081.1"/>
</dbReference>
<dbReference type="GeneID" id="108863643"/>
<accession>A0AAJ7L5K5</accession>
<evidence type="ECO:0000313" key="2">
    <source>
        <dbReference type="RefSeq" id="XP_018494597.1"/>
    </source>
</evidence>
<evidence type="ECO:0000313" key="1">
    <source>
        <dbReference type="Proteomes" id="UP000694867"/>
    </source>
</evidence>
<reference evidence="2" key="1">
    <citation type="submission" date="2025-08" db="UniProtKB">
        <authorList>
            <consortium name="RefSeq"/>
        </authorList>
    </citation>
    <scope>IDENTIFICATION</scope>
</reference>
<sequence length="522" mass="60436">MQEWSSFLRDLYYAGEANESVAYYVFEIVGDHAEAFGRTTQRRLNATGGSGGSEVVDLRPYSELWMAFLDSLTRRTEAPYLKSRPVFAKTLVRVCLNFWTESMILNNESTLLPNMMKLVARQIFEYEENTEQHQEMEKIIKTFDALPRAPRRRALRKLGQVFWRVVVTESFVEHVLAVLSCDTTSRAIVSMVDWKVDIEAKMVELSFSDKRRRALSAFLCKNLGPKIISKEFDEMSLVFEKLEPLLNETTTPTHLATQPRSALLNPTTYYKAHGLFPGLDGWMNDHTTLRLACGASIDRIDKCWLEGVKRYVPAQIRSFPTGSSLLITDSKTYCDFYYDSWSSYCNHLHFHGVLMAHMYLEPEKDGILDDLIGFWQKRVIEPERPKLFGHMGVLFREYFAGFGPDIDVKLLSIVNSFRYFKSKRDIDDFQKYFSTEVLQPFADDVLEATQGFPDSFVVAERISETVLRFERARKQLGFDVSIFRESKEKLMKPYYEILSLNVRKTLVFFPYSYLVSDGYCGD</sequence>
<keyword evidence="1" id="KW-1185">Reference proteome</keyword>
<organism evidence="1 2">
    <name type="scientific">Galendromus occidentalis</name>
    <name type="common">western predatory mite</name>
    <dbReference type="NCBI Taxonomy" id="34638"/>
    <lineage>
        <taxon>Eukaryota</taxon>
        <taxon>Metazoa</taxon>
        <taxon>Ecdysozoa</taxon>
        <taxon>Arthropoda</taxon>
        <taxon>Chelicerata</taxon>
        <taxon>Arachnida</taxon>
        <taxon>Acari</taxon>
        <taxon>Parasitiformes</taxon>
        <taxon>Mesostigmata</taxon>
        <taxon>Gamasina</taxon>
        <taxon>Phytoseioidea</taxon>
        <taxon>Phytoseiidae</taxon>
        <taxon>Typhlodrominae</taxon>
        <taxon>Galendromus</taxon>
    </lineage>
</organism>
<gene>
    <name evidence="2" type="primary">LOC108863643</name>
</gene>
<dbReference type="AlphaFoldDB" id="A0AAJ7L5K5"/>
<name>A0AAJ7L5K5_9ACAR</name>
<dbReference type="Proteomes" id="UP000694867">
    <property type="component" value="Unplaced"/>
</dbReference>
<proteinExistence type="predicted"/>